<reference evidence="1" key="1">
    <citation type="submission" date="2021-03" db="EMBL/GenBank/DDBJ databases">
        <title>Evolutionary priming and transition to the ectomycorrhizal habit in an iconic lineage of mushroom-forming fungi: is preadaptation a requirement?</title>
        <authorList>
            <consortium name="DOE Joint Genome Institute"/>
            <person name="Looney B.P."/>
            <person name="Miyauchi S."/>
            <person name="Morin E."/>
            <person name="Drula E."/>
            <person name="Courty P.E."/>
            <person name="Chicoki N."/>
            <person name="Fauchery L."/>
            <person name="Kohler A."/>
            <person name="Kuo A."/>
            <person name="LaButti K."/>
            <person name="Pangilinan J."/>
            <person name="Lipzen A."/>
            <person name="Riley R."/>
            <person name="Andreopoulos W."/>
            <person name="He G."/>
            <person name="Johnson J."/>
            <person name="Barry K.W."/>
            <person name="Grigoriev I.V."/>
            <person name="Nagy L."/>
            <person name="Hibbett D."/>
            <person name="Henrissat B."/>
            <person name="Matheny P.B."/>
            <person name="Labbe J."/>
            <person name="Martin A.F."/>
        </authorList>
    </citation>
    <scope>NUCLEOTIDE SEQUENCE</scope>
    <source>
        <strain evidence="1">BPL698</strain>
    </source>
</reference>
<gene>
    <name evidence="1" type="ORF">F5148DRAFT_975767</name>
</gene>
<comment type="caution">
    <text evidence="1">The sequence shown here is derived from an EMBL/GenBank/DDBJ whole genome shotgun (WGS) entry which is preliminary data.</text>
</comment>
<dbReference type="EMBL" id="JAGFNK010000028">
    <property type="protein sequence ID" value="KAI9511023.1"/>
    <property type="molecule type" value="Genomic_DNA"/>
</dbReference>
<name>A0ACC0UH21_9AGAM</name>
<protein>
    <submittedName>
        <fullName evidence="1">Kinase-like domain-containing protein</fullName>
    </submittedName>
</protein>
<sequence length="843" mass="94320">MNPLLHQARLPPIPPPATFTSSNRRNPLSNAINTQSSPEAPPKPAHYEKKVSPPLPRQNAKVRPPSPPPVIQDKTGSLRYQRMSFLGEGGFARVYQVRDSRNHQLACKVVTKSSLKTKKAKTKLYAEIKIHKALDHTNIVRFMDCFEDEENVYMILELCPNGSLMSMLHRRRVFTEPEARFFMIQLIGACNYMHTHQVIHRDLKLGNLFLDGDMNIKVGDFGLAALIESPGERKKTICGTPNYIAPEVLFDTANGHSFEVDTWSIGVILYTFVIGRPPFQTKDIKEVYQRIRDNQYEFPPHREVSLDARELVQHILTPNPQERPSLHNIVEHPFFTSGIVPGYIPVSARDTPPDFRHISPLVSLANLARLRQTSQLEGEVAPNTSRNTELPASNMSSATSSLAQQEREFQRAVQPGSPISALLSSARQPLMVAPAGGATIRSGPTLLRKLQAAKKEAVKSPAKANRVGSRLQEIAEEDGVGDKLERREEEVRMKELQGQKARIVAQMVPAQASNSPKSPLEDTENIPAPAPETTQGERRVRVRTRETPQVVGETAYETSERMMDAGSSGCATTPMPGPLKVNGFDAAAETLCTAFDALAQHQLFRDPSDDVGLSEERVFIASWVDYCNKYGMGYALTDGSVGVHFNDSTTLVLASDKQHFDYISSRRQGMVYVRKNYTVGDYPDELKSKVYLLKHFEGYIMGKLYGDYEYTFLDLQRTKGMQFVQKYLRMKHVIVFKLSHDVLQFNFYDHSKVILSAHGLAIAHIDKNYVLTRWTLSQIMARALLPPSTDPEQAKFAQRLLDKLKYCKEVLLSIRHASAGTGSNVNTTEGGVVSPKQSKASLR</sequence>
<evidence type="ECO:0000313" key="1">
    <source>
        <dbReference type="EMBL" id="KAI9511023.1"/>
    </source>
</evidence>
<accession>A0ACC0UH21</accession>
<organism evidence="1 2">
    <name type="scientific">Russula earlei</name>
    <dbReference type="NCBI Taxonomy" id="71964"/>
    <lineage>
        <taxon>Eukaryota</taxon>
        <taxon>Fungi</taxon>
        <taxon>Dikarya</taxon>
        <taxon>Basidiomycota</taxon>
        <taxon>Agaricomycotina</taxon>
        <taxon>Agaricomycetes</taxon>
        <taxon>Russulales</taxon>
        <taxon>Russulaceae</taxon>
        <taxon>Russula</taxon>
    </lineage>
</organism>
<keyword evidence="2" id="KW-1185">Reference proteome</keyword>
<proteinExistence type="predicted"/>
<evidence type="ECO:0000313" key="2">
    <source>
        <dbReference type="Proteomes" id="UP001207468"/>
    </source>
</evidence>
<dbReference type="Proteomes" id="UP001207468">
    <property type="component" value="Unassembled WGS sequence"/>
</dbReference>